<keyword evidence="2" id="KW-1185">Reference proteome</keyword>
<dbReference type="Proteomes" id="UP001498238">
    <property type="component" value="Unassembled WGS sequence"/>
</dbReference>
<proteinExistence type="predicted"/>
<comment type="caution">
    <text evidence="1">The sequence shown here is derived from an EMBL/GenBank/DDBJ whole genome shotgun (WGS) entry which is preliminary data.</text>
</comment>
<gene>
    <name evidence="1" type="ORF">NCCP602_28910</name>
</gene>
<evidence type="ECO:0000313" key="2">
    <source>
        <dbReference type="Proteomes" id="UP001498238"/>
    </source>
</evidence>
<accession>A0ABN0SRV6</accession>
<name>A0ABN0SRV6_9MICO</name>
<dbReference type="EMBL" id="BAAAAF010000014">
    <property type="protein sequence ID" value="GAA0036930.1"/>
    <property type="molecule type" value="Genomic_DNA"/>
</dbReference>
<evidence type="ECO:0000313" key="1">
    <source>
        <dbReference type="EMBL" id="GAA0036930.1"/>
    </source>
</evidence>
<sequence>MPCRRDVGEAGGSRAFEIGVAPGIVDEDVNGFQLSCESFDLAGIGAVDRSRNDVTLDFPGSCLEDAPAPPGDDDVLALPCEAFCAGAAYTGSAPSDDDCAWHGQSLRSDLNV</sequence>
<reference evidence="1 2" key="1">
    <citation type="submission" date="2024-01" db="EMBL/GenBank/DDBJ databases">
        <title>Characterization of antibiotic resistant novel bacterial strains and their environmental applications.</title>
        <authorList>
            <person name="Manzoor S."/>
            <person name="Abbas S."/>
            <person name="Arshad M."/>
            <person name="Ahmed I."/>
        </authorList>
    </citation>
    <scope>NUCLEOTIDE SEQUENCE [LARGE SCALE GENOMIC DNA]</scope>
    <source>
        <strain evidence="1 2">NCCP-602</strain>
    </source>
</reference>
<protein>
    <submittedName>
        <fullName evidence="1">Uncharacterized protein</fullName>
    </submittedName>
</protein>
<organism evidence="1 2">
    <name type="scientific">Brevibacterium metallidurans</name>
    <dbReference type="NCBI Taxonomy" id="1482676"/>
    <lineage>
        <taxon>Bacteria</taxon>
        <taxon>Bacillati</taxon>
        <taxon>Actinomycetota</taxon>
        <taxon>Actinomycetes</taxon>
        <taxon>Micrococcales</taxon>
        <taxon>Brevibacteriaceae</taxon>
        <taxon>Brevibacterium</taxon>
    </lineage>
</organism>